<reference evidence="1" key="1">
    <citation type="submission" date="2017-05" db="UniProtKB">
        <authorList>
            <consortium name="EnsemblMetazoa"/>
        </authorList>
    </citation>
    <scope>IDENTIFICATION</scope>
</reference>
<proteinExistence type="predicted"/>
<name>A0A1X7UCZ5_AMPQE</name>
<dbReference type="AlphaFoldDB" id="A0A1X7UCZ5"/>
<accession>A0A1X7UCZ5</accession>
<protein>
    <submittedName>
        <fullName evidence="1">Uncharacterized protein</fullName>
    </submittedName>
</protein>
<sequence>MDGIDPDIVAKFRKDGLTYGEISDLKKSMDSREVYQKALSEDIRETCIIDTTNPVPYHASGFGHKLHLDQKEKVKFGVTHVFGVDGYSGLIVSHFTMLVKNNINL</sequence>
<organism evidence="1">
    <name type="scientific">Amphimedon queenslandica</name>
    <name type="common">Sponge</name>
    <dbReference type="NCBI Taxonomy" id="400682"/>
    <lineage>
        <taxon>Eukaryota</taxon>
        <taxon>Metazoa</taxon>
        <taxon>Porifera</taxon>
        <taxon>Demospongiae</taxon>
        <taxon>Heteroscleromorpha</taxon>
        <taxon>Haplosclerida</taxon>
        <taxon>Niphatidae</taxon>
        <taxon>Amphimedon</taxon>
    </lineage>
</organism>
<dbReference type="InParanoid" id="A0A1X7UCZ5"/>
<evidence type="ECO:0000313" key="1">
    <source>
        <dbReference type="EnsemblMetazoa" id="Aqu2.1.25824_001"/>
    </source>
</evidence>
<dbReference type="EnsemblMetazoa" id="Aqu2.1.25824_001">
    <property type="protein sequence ID" value="Aqu2.1.25824_001"/>
    <property type="gene ID" value="Aqu2.1.25824"/>
</dbReference>